<dbReference type="InterPro" id="IPR025558">
    <property type="entry name" value="DUF4283"/>
</dbReference>
<dbReference type="Gramene" id="QL10p051369:mrna">
    <property type="protein sequence ID" value="QL10p051369:mrna"/>
    <property type="gene ID" value="QL10p051369"/>
</dbReference>
<dbReference type="PANTHER" id="PTHR31286:SF167">
    <property type="entry name" value="OS09G0268800 PROTEIN"/>
    <property type="match status" value="1"/>
</dbReference>
<evidence type="ECO:0000313" key="3">
    <source>
        <dbReference type="EnsemblPlants" id="QL10p051369:mrna"/>
    </source>
</evidence>
<sequence length="385" mass="43648">MEELTKTWNSLTLSDCEGSNFRIKEEQVKTKYILVAKLLTKRALNIDAIVKTFTPLWRSRNGFKIKKESDHVVLFSFDDKNEMEKVMAAEPWSFDKRLMVLQRYGKEKDVGDMEFNKMTFWVQVHDLSIRFRTKKIAEQLCEAIGKSQQYGPWLKAAPFVSSRKYVVKVPGIFTSKTRSGDGKHEAATEKPRGAKAAPVVVVQSGKQTPAIIRLEKESITPEIIRLEKESFGVPNEGNIEPVFQEVYKHESRQSTEERIMEDVIEQQAGLAVEKESEKSFEEVMGEIDKEISNSDHRSTAPIIITAPIHNSDHRSTAPIVITAPIHSSDHRSTTPIVITAPIHSFDHRSTAPIVITAPIPPITDSQLRSSSQLRPSETHELRSFR</sequence>
<reference evidence="3" key="2">
    <citation type="submission" date="2021-01" db="UniProtKB">
        <authorList>
            <consortium name="EnsemblPlants"/>
        </authorList>
    </citation>
    <scope>IDENTIFICATION</scope>
</reference>
<dbReference type="PANTHER" id="PTHR31286">
    <property type="entry name" value="GLYCINE-RICH CELL WALL STRUCTURAL PROTEIN 1.8-LIKE"/>
    <property type="match status" value="1"/>
</dbReference>
<proteinExistence type="predicted"/>
<name>A0A7N2MT91_QUELO</name>
<feature type="domain" description="DUF4283" evidence="2">
    <location>
        <begin position="29"/>
        <end position="106"/>
    </location>
</feature>
<dbReference type="AlphaFoldDB" id="A0A7N2MT91"/>
<keyword evidence="4" id="KW-1185">Reference proteome</keyword>
<accession>A0A7N2MT91</accession>
<dbReference type="InterPro" id="IPR040256">
    <property type="entry name" value="At4g02000-like"/>
</dbReference>
<dbReference type="InParanoid" id="A0A7N2MT91"/>
<evidence type="ECO:0000256" key="1">
    <source>
        <dbReference type="SAM" id="MobiDB-lite"/>
    </source>
</evidence>
<feature type="region of interest" description="Disordered" evidence="1">
    <location>
        <begin position="361"/>
        <end position="385"/>
    </location>
</feature>
<feature type="compositionally biased region" description="Low complexity" evidence="1">
    <location>
        <begin position="361"/>
        <end position="374"/>
    </location>
</feature>
<feature type="compositionally biased region" description="Basic and acidic residues" evidence="1">
    <location>
        <begin position="376"/>
        <end position="385"/>
    </location>
</feature>
<dbReference type="EMBL" id="LRBV02000010">
    <property type="status" value="NOT_ANNOTATED_CDS"/>
    <property type="molecule type" value="Genomic_DNA"/>
</dbReference>
<reference evidence="3 4" key="1">
    <citation type="journal article" date="2016" name="G3 (Bethesda)">
        <title>First Draft Assembly and Annotation of the Genome of a California Endemic Oak Quercus lobata Nee (Fagaceae).</title>
        <authorList>
            <person name="Sork V.L."/>
            <person name="Fitz-Gibbon S.T."/>
            <person name="Puiu D."/>
            <person name="Crepeau M."/>
            <person name="Gugger P.F."/>
            <person name="Sherman R."/>
            <person name="Stevens K."/>
            <person name="Langley C.H."/>
            <person name="Pellegrini M."/>
            <person name="Salzberg S.L."/>
        </authorList>
    </citation>
    <scope>NUCLEOTIDE SEQUENCE [LARGE SCALE GENOMIC DNA]</scope>
    <source>
        <strain evidence="3 4">cv. SW786</strain>
    </source>
</reference>
<protein>
    <recommendedName>
        <fullName evidence="2">DUF4283 domain-containing protein</fullName>
    </recommendedName>
</protein>
<dbReference type="Proteomes" id="UP000594261">
    <property type="component" value="Chromosome 10"/>
</dbReference>
<dbReference type="EnsemblPlants" id="QL10p051369:mrna">
    <property type="protein sequence ID" value="QL10p051369:mrna"/>
    <property type="gene ID" value="QL10p051369"/>
</dbReference>
<evidence type="ECO:0000259" key="2">
    <source>
        <dbReference type="Pfam" id="PF14111"/>
    </source>
</evidence>
<evidence type="ECO:0000313" key="4">
    <source>
        <dbReference type="Proteomes" id="UP000594261"/>
    </source>
</evidence>
<organism evidence="3 4">
    <name type="scientific">Quercus lobata</name>
    <name type="common">Valley oak</name>
    <dbReference type="NCBI Taxonomy" id="97700"/>
    <lineage>
        <taxon>Eukaryota</taxon>
        <taxon>Viridiplantae</taxon>
        <taxon>Streptophyta</taxon>
        <taxon>Embryophyta</taxon>
        <taxon>Tracheophyta</taxon>
        <taxon>Spermatophyta</taxon>
        <taxon>Magnoliopsida</taxon>
        <taxon>eudicotyledons</taxon>
        <taxon>Gunneridae</taxon>
        <taxon>Pentapetalae</taxon>
        <taxon>rosids</taxon>
        <taxon>fabids</taxon>
        <taxon>Fagales</taxon>
        <taxon>Fagaceae</taxon>
        <taxon>Quercus</taxon>
    </lineage>
</organism>
<dbReference type="Pfam" id="PF14111">
    <property type="entry name" value="DUF4283"/>
    <property type="match status" value="1"/>
</dbReference>